<comment type="pathway">
    <text evidence="8">Glycolipid biosynthesis; lipid IV(A) biosynthesis; lipid IV(A) from (3R)-3-hydroxytetradecanoyl-[acyl-carrier-protein] and UDP-N-acetyl-alpha-D-glucosamine: step 1/6.</text>
</comment>
<evidence type="ECO:0000256" key="6">
    <source>
        <dbReference type="ARBA" id="ARBA00023098"/>
    </source>
</evidence>
<accession>A0A7C3YZQ5</accession>
<evidence type="ECO:0000259" key="9">
    <source>
        <dbReference type="Pfam" id="PF13720"/>
    </source>
</evidence>
<dbReference type="PANTHER" id="PTHR43480">
    <property type="entry name" value="ACYL-[ACYL-CARRIER-PROTEIN]--UDP-N-ACETYLGLUCOSAMINE O-ACYLTRANSFERASE"/>
    <property type="match status" value="1"/>
</dbReference>
<keyword evidence="1 8" id="KW-0963">Cytoplasm</keyword>
<gene>
    <name evidence="8" type="primary">lpxA</name>
    <name evidence="10" type="ORF">ENW96_10935</name>
</gene>
<dbReference type="Pfam" id="PF13720">
    <property type="entry name" value="Acetyltransf_11"/>
    <property type="match status" value="1"/>
</dbReference>
<keyword evidence="4 8" id="KW-0808">Transferase</keyword>
<evidence type="ECO:0000256" key="2">
    <source>
        <dbReference type="ARBA" id="ARBA00022516"/>
    </source>
</evidence>
<organism evidence="10">
    <name type="scientific">Desulfobacca acetoxidans</name>
    <dbReference type="NCBI Taxonomy" id="60893"/>
    <lineage>
        <taxon>Bacteria</taxon>
        <taxon>Pseudomonadati</taxon>
        <taxon>Thermodesulfobacteriota</taxon>
        <taxon>Desulfobaccia</taxon>
        <taxon>Desulfobaccales</taxon>
        <taxon>Desulfobaccaceae</taxon>
        <taxon>Desulfobacca</taxon>
    </lineage>
</organism>
<dbReference type="NCBIfam" id="NF003657">
    <property type="entry name" value="PRK05289.1"/>
    <property type="match status" value="1"/>
</dbReference>
<dbReference type="EC" id="2.3.1.129" evidence="8"/>
<evidence type="ECO:0000313" key="10">
    <source>
        <dbReference type="EMBL" id="HGF34884.1"/>
    </source>
</evidence>
<sequence>MAKIHPTAIVDPGAELAESVTIGPYAIISGQVVVGPDTEIGPHAIIKEYTTIGSRCRIFQFAVLGEIPQDLKFAGERSSLVIGDDNTIREFATMHRGTTGGGGVTRVGNGNLFMAYSHVAHDCTIGNGVILSNAASLAGHILVEDRAILGGFVAVHQFCRIGRHAFIGGASAVSRDVPPYTMAVGNRAKLVGLNLVGLKRSGMSDASVQALRQAYEILFHSDLNTKEAVARVRQDVPQGPEVQHLLWFVENSERGLVPVDAKENRSHRG</sequence>
<keyword evidence="2 8" id="KW-0444">Lipid biosynthesis</keyword>
<evidence type="ECO:0000256" key="5">
    <source>
        <dbReference type="ARBA" id="ARBA00022737"/>
    </source>
</evidence>
<comment type="function">
    <text evidence="8">Involved in the biosynthesis of lipid A, a phosphorylated glycolipid that anchors the lipopolysaccharide to the outer membrane of the cell.</text>
</comment>
<evidence type="ECO:0000256" key="8">
    <source>
        <dbReference type="HAMAP-Rule" id="MF_00387"/>
    </source>
</evidence>
<dbReference type="SUPFAM" id="SSF51161">
    <property type="entry name" value="Trimeric LpxA-like enzymes"/>
    <property type="match status" value="1"/>
</dbReference>
<dbReference type="InterPro" id="IPR037157">
    <property type="entry name" value="Acetyltransf_C_sf"/>
</dbReference>
<dbReference type="Pfam" id="PF00132">
    <property type="entry name" value="Hexapep"/>
    <property type="match status" value="1"/>
</dbReference>
<comment type="similarity">
    <text evidence="8">Belongs to the transferase hexapeptide repeat family. LpxA subfamily.</text>
</comment>
<keyword evidence="6 8" id="KW-0443">Lipid metabolism</keyword>
<comment type="subcellular location">
    <subcellularLocation>
        <location evidence="8">Cytoplasm</location>
    </subcellularLocation>
</comment>
<dbReference type="PANTHER" id="PTHR43480:SF1">
    <property type="entry name" value="ACYL-[ACYL-CARRIER-PROTEIN]--UDP-N-ACETYLGLUCOSAMINE O-ACYLTRANSFERASE, MITOCHONDRIAL-RELATED"/>
    <property type="match status" value="1"/>
</dbReference>
<evidence type="ECO:0000256" key="1">
    <source>
        <dbReference type="ARBA" id="ARBA00022490"/>
    </source>
</evidence>
<dbReference type="GO" id="GO:0009245">
    <property type="term" value="P:lipid A biosynthetic process"/>
    <property type="evidence" value="ECO:0007669"/>
    <property type="project" value="UniProtKB-UniRule"/>
</dbReference>
<feature type="domain" description="UDP N-acetylglucosamine O-acyltransferase C-terminal" evidence="9">
    <location>
        <begin position="176"/>
        <end position="257"/>
    </location>
</feature>
<dbReference type="InterPro" id="IPR001451">
    <property type="entry name" value="Hexapep"/>
</dbReference>
<dbReference type="Gene3D" id="1.20.1180.10">
    <property type="entry name" value="Udp N-acetylglucosamine O-acyltransferase, C-terminal domain"/>
    <property type="match status" value="1"/>
</dbReference>
<evidence type="ECO:0000256" key="3">
    <source>
        <dbReference type="ARBA" id="ARBA00022556"/>
    </source>
</evidence>
<dbReference type="InterPro" id="IPR010137">
    <property type="entry name" value="Lipid_A_LpxA"/>
</dbReference>
<proteinExistence type="inferred from homology"/>
<dbReference type="CDD" id="cd03351">
    <property type="entry name" value="LbH_UDP-GlcNAc_AT"/>
    <property type="match status" value="1"/>
</dbReference>
<dbReference type="InterPro" id="IPR018357">
    <property type="entry name" value="Hexapep_transf_CS"/>
</dbReference>
<name>A0A7C3YZQ5_9BACT</name>
<dbReference type="PIRSF" id="PIRSF000456">
    <property type="entry name" value="UDP-GlcNAc_acltr"/>
    <property type="match status" value="1"/>
</dbReference>
<comment type="caution">
    <text evidence="10">The sequence shown here is derived from an EMBL/GenBank/DDBJ whole genome shotgun (WGS) entry which is preliminary data.</text>
</comment>
<dbReference type="UniPathway" id="UPA00359">
    <property type="reaction ID" value="UER00477"/>
</dbReference>
<dbReference type="NCBIfam" id="TIGR01852">
    <property type="entry name" value="lipid_A_lpxA"/>
    <property type="match status" value="1"/>
</dbReference>
<dbReference type="EMBL" id="DTMF01000266">
    <property type="protein sequence ID" value="HGF34884.1"/>
    <property type="molecule type" value="Genomic_DNA"/>
</dbReference>
<dbReference type="InterPro" id="IPR029098">
    <property type="entry name" value="Acetyltransf_C"/>
</dbReference>
<dbReference type="Gene3D" id="2.160.10.10">
    <property type="entry name" value="Hexapeptide repeat proteins"/>
    <property type="match status" value="1"/>
</dbReference>
<evidence type="ECO:0000256" key="4">
    <source>
        <dbReference type="ARBA" id="ARBA00022679"/>
    </source>
</evidence>
<dbReference type="PROSITE" id="PS00101">
    <property type="entry name" value="HEXAPEP_TRANSFERASES"/>
    <property type="match status" value="1"/>
</dbReference>
<keyword evidence="3 8" id="KW-0441">Lipid A biosynthesis</keyword>
<keyword evidence="5 8" id="KW-0677">Repeat</keyword>
<dbReference type="GO" id="GO:0005737">
    <property type="term" value="C:cytoplasm"/>
    <property type="evidence" value="ECO:0007669"/>
    <property type="project" value="UniProtKB-SubCell"/>
</dbReference>
<protein>
    <recommendedName>
        <fullName evidence="8">Acyl-[acyl-carrier-protein]--UDP-N-acetylglucosamine O-acyltransferase</fullName>
        <shortName evidence="8">UDP-N-acetylglucosamine acyltransferase</shortName>
        <ecNumber evidence="8">2.3.1.129</ecNumber>
    </recommendedName>
</protein>
<dbReference type="InterPro" id="IPR011004">
    <property type="entry name" value="Trimer_LpxA-like_sf"/>
</dbReference>
<comment type="subunit">
    <text evidence="8">Homotrimer.</text>
</comment>
<dbReference type="GO" id="GO:0008780">
    <property type="term" value="F:acyl-[acyl-carrier-protein]-UDP-N-acetylglucosamine O-acyltransferase activity"/>
    <property type="evidence" value="ECO:0007669"/>
    <property type="project" value="UniProtKB-UniRule"/>
</dbReference>
<dbReference type="HAMAP" id="MF_00387">
    <property type="entry name" value="LpxA"/>
    <property type="match status" value="1"/>
</dbReference>
<dbReference type="AlphaFoldDB" id="A0A7C3YZQ5"/>
<evidence type="ECO:0000256" key="7">
    <source>
        <dbReference type="ARBA" id="ARBA00023315"/>
    </source>
</evidence>
<keyword evidence="7 8" id="KW-0012">Acyltransferase</keyword>
<reference evidence="10" key="1">
    <citation type="journal article" date="2020" name="mSystems">
        <title>Genome- and Community-Level Interaction Insights into Carbon Utilization and Element Cycling Functions of Hydrothermarchaeota in Hydrothermal Sediment.</title>
        <authorList>
            <person name="Zhou Z."/>
            <person name="Liu Y."/>
            <person name="Xu W."/>
            <person name="Pan J."/>
            <person name="Luo Z.H."/>
            <person name="Li M."/>
        </authorList>
    </citation>
    <scope>NUCLEOTIDE SEQUENCE [LARGE SCALE GENOMIC DNA]</scope>
    <source>
        <strain evidence="10">SpSt-897</strain>
    </source>
</reference>
<comment type="catalytic activity">
    <reaction evidence="8">
        <text>a (3R)-hydroxyacyl-[ACP] + UDP-N-acetyl-alpha-D-glucosamine = a UDP-3-O-[(3R)-3-hydroxyacyl]-N-acetyl-alpha-D-glucosamine + holo-[ACP]</text>
        <dbReference type="Rhea" id="RHEA:67812"/>
        <dbReference type="Rhea" id="RHEA-COMP:9685"/>
        <dbReference type="Rhea" id="RHEA-COMP:9945"/>
        <dbReference type="ChEBI" id="CHEBI:57705"/>
        <dbReference type="ChEBI" id="CHEBI:64479"/>
        <dbReference type="ChEBI" id="CHEBI:78827"/>
        <dbReference type="ChEBI" id="CHEBI:173225"/>
        <dbReference type="EC" id="2.3.1.129"/>
    </reaction>
</comment>
<dbReference type="GO" id="GO:0016020">
    <property type="term" value="C:membrane"/>
    <property type="evidence" value="ECO:0007669"/>
    <property type="project" value="GOC"/>
</dbReference>